<protein>
    <submittedName>
        <fullName evidence="2">Uncharacterized protein</fullName>
    </submittedName>
</protein>
<feature type="region of interest" description="Disordered" evidence="1">
    <location>
        <begin position="1"/>
        <end position="27"/>
    </location>
</feature>
<evidence type="ECO:0000256" key="1">
    <source>
        <dbReference type="SAM" id="MobiDB-lite"/>
    </source>
</evidence>
<evidence type="ECO:0000313" key="2">
    <source>
        <dbReference type="EMBL" id="SVC29905.1"/>
    </source>
</evidence>
<accession>A0A382L289</accession>
<gene>
    <name evidence="2" type="ORF">METZ01_LOCUS282759</name>
</gene>
<reference evidence="2" key="1">
    <citation type="submission" date="2018-05" db="EMBL/GenBank/DDBJ databases">
        <authorList>
            <person name="Lanie J.A."/>
            <person name="Ng W.-L."/>
            <person name="Kazmierczak K.M."/>
            <person name="Andrzejewski T.M."/>
            <person name="Davidsen T.M."/>
            <person name="Wayne K.J."/>
            <person name="Tettelin H."/>
            <person name="Glass J.I."/>
            <person name="Rusch D."/>
            <person name="Podicherti R."/>
            <person name="Tsui H.-C.T."/>
            <person name="Winkler M.E."/>
        </authorList>
    </citation>
    <scope>NUCLEOTIDE SEQUENCE</scope>
</reference>
<organism evidence="2">
    <name type="scientific">marine metagenome</name>
    <dbReference type="NCBI Taxonomy" id="408172"/>
    <lineage>
        <taxon>unclassified sequences</taxon>
        <taxon>metagenomes</taxon>
        <taxon>ecological metagenomes</taxon>
    </lineage>
</organism>
<proteinExistence type="predicted"/>
<dbReference type="EMBL" id="UINC01083823">
    <property type="protein sequence ID" value="SVC29905.1"/>
    <property type="molecule type" value="Genomic_DNA"/>
</dbReference>
<name>A0A382L289_9ZZZZ</name>
<dbReference type="AlphaFoldDB" id="A0A382L289"/>
<sequence>MGYPKKHRGRRKMGSKKRRARKRNKRK</sequence>